<comment type="similarity">
    <text evidence="3 10">Belongs to the alpha-IPM synthase/homocitrate synthase family. LeuA type 2 subfamily.</text>
</comment>
<comment type="function">
    <text evidence="10">Catalyzes the condensation of the acetyl group of acetyl-CoA with 3-methyl-2-oxobutanoate (2-ketoisovalerate) to form 3-carboxy-3-hydroxy-4-methylpentanoate (2-isopropylmalate).</text>
</comment>
<feature type="binding site" evidence="10">
    <location>
        <position position="45"/>
    </location>
    <ligand>
        <name>Mg(2+)</name>
        <dbReference type="ChEBI" id="CHEBI:18420"/>
    </ligand>
</feature>
<evidence type="ECO:0000256" key="8">
    <source>
        <dbReference type="ARBA" id="ARBA00022723"/>
    </source>
</evidence>
<dbReference type="NCBIfam" id="NF002991">
    <property type="entry name" value="PRK03739.1"/>
    <property type="match status" value="1"/>
</dbReference>
<evidence type="ECO:0000256" key="2">
    <source>
        <dbReference type="ARBA" id="ARBA00004689"/>
    </source>
</evidence>
<comment type="caution">
    <text evidence="12">The sequence shown here is derived from an EMBL/GenBank/DDBJ whole genome shotgun (WGS) entry which is preliminary data.</text>
</comment>
<feature type="region of interest" description="Regulatory domain" evidence="10">
    <location>
        <begin position="448"/>
        <end position="579"/>
    </location>
</feature>
<proteinExistence type="inferred from homology"/>
<dbReference type="PANTHER" id="PTHR46911:SF1">
    <property type="entry name" value="2-ISOPROPYLMALATE SYNTHASE"/>
    <property type="match status" value="1"/>
</dbReference>
<comment type="cofactor">
    <cofactor evidence="10">
        <name>Mg(2+)</name>
        <dbReference type="ChEBI" id="CHEBI:18420"/>
    </cofactor>
</comment>
<dbReference type="InterPro" id="IPR013709">
    <property type="entry name" value="2-isopropylmalate_synth_dimer"/>
</dbReference>
<dbReference type="SUPFAM" id="SSF51569">
    <property type="entry name" value="Aldolase"/>
    <property type="match status" value="1"/>
</dbReference>
<keyword evidence="6 10" id="KW-0028">Amino-acid biosynthesis</keyword>
<reference evidence="13" key="1">
    <citation type="journal article" date="2019" name="Int. J. Syst. Evol. Microbiol.">
        <title>The Global Catalogue of Microorganisms (GCM) 10K type strain sequencing project: providing services to taxonomists for standard genome sequencing and annotation.</title>
        <authorList>
            <consortium name="The Broad Institute Genomics Platform"/>
            <consortium name="The Broad Institute Genome Sequencing Center for Infectious Disease"/>
            <person name="Wu L."/>
            <person name="Ma J."/>
        </authorList>
    </citation>
    <scope>NUCLEOTIDE SEQUENCE [LARGE SCALE GENOMIC DNA]</scope>
    <source>
        <strain evidence="13">NBRC 103166</strain>
    </source>
</reference>
<dbReference type="EC" id="2.3.3.13" evidence="4 10"/>
<dbReference type="InterPro" id="IPR005668">
    <property type="entry name" value="IPM_Synthase"/>
</dbReference>
<dbReference type="SUPFAM" id="SSF89000">
    <property type="entry name" value="post-HMGL domain-like"/>
    <property type="match status" value="1"/>
</dbReference>
<dbReference type="InterPro" id="IPR013785">
    <property type="entry name" value="Aldolase_TIM"/>
</dbReference>
<dbReference type="Pfam" id="PF00682">
    <property type="entry name" value="HMGL-like"/>
    <property type="match status" value="1"/>
</dbReference>
<feature type="binding site" evidence="10">
    <location>
        <position position="285"/>
    </location>
    <ligand>
        <name>Mg(2+)</name>
        <dbReference type="ChEBI" id="CHEBI:18420"/>
    </ligand>
</feature>
<evidence type="ECO:0000256" key="7">
    <source>
        <dbReference type="ARBA" id="ARBA00022679"/>
    </source>
</evidence>
<evidence type="ECO:0000256" key="1">
    <source>
        <dbReference type="ARBA" id="ARBA00000064"/>
    </source>
</evidence>
<dbReference type="Pfam" id="PF22615">
    <property type="entry name" value="IPMS_D2"/>
    <property type="match status" value="1"/>
</dbReference>
<dbReference type="PROSITE" id="PS00816">
    <property type="entry name" value="AIPM_HOMOCIT_SYNTH_2"/>
    <property type="match status" value="1"/>
</dbReference>
<dbReference type="CDD" id="cd07942">
    <property type="entry name" value="DRE_TIM_LeuA"/>
    <property type="match status" value="1"/>
</dbReference>
<evidence type="ECO:0000313" key="13">
    <source>
        <dbReference type="Proteomes" id="UP001157353"/>
    </source>
</evidence>
<dbReference type="Proteomes" id="UP001157353">
    <property type="component" value="Unassembled WGS sequence"/>
</dbReference>
<dbReference type="Gene3D" id="3.30.160.270">
    <property type="match status" value="1"/>
</dbReference>
<evidence type="ECO:0000313" key="12">
    <source>
        <dbReference type="EMBL" id="GLS92708.1"/>
    </source>
</evidence>
<dbReference type="InterPro" id="IPR036230">
    <property type="entry name" value="LeuA_allosteric_dom_sf"/>
</dbReference>
<dbReference type="NCBIfam" id="TIGR00970">
    <property type="entry name" value="leuA_yeast"/>
    <property type="match status" value="1"/>
</dbReference>
<dbReference type="InterPro" id="IPR002034">
    <property type="entry name" value="AIPM/Hcit_synth_CS"/>
</dbReference>
<evidence type="ECO:0000256" key="9">
    <source>
        <dbReference type="ARBA" id="ARBA00023304"/>
    </source>
</evidence>
<dbReference type="Gene3D" id="3.20.20.70">
    <property type="entry name" value="Aldolase class I"/>
    <property type="match status" value="1"/>
</dbReference>
<sequence>MSTIAQANFNHKKYRAYTPIKKIDRRWPDKVIDKAPQWCSVDLRDGNQALIEPMNPSQKLELFKLLVDVGFKEIEVGFPAASAPDFDFVRQLIEQDLIPDDVTIQVLTQAREPLIKRSFEALKGAKKAIVHLYNSTSTVQREQVFKKSRDEIKAIAIQGAEWVRDFSITQPETQWSFQYSPESFTNTEMDYAVEICDAVISIWKPTPEHKVIINLPATVEASTPNVYADQIEWIGENISHRESITISLHTHNDRGCGVAAAELGVMAGADRIEGTLLGNGERTGNMDIVTMAMNIYSQGIDPQLNFSDMDRVITTVERCTQLAVHPRHAYAGELVFAAFSGSHQDAINKCMAIDENKRAVDPEAHWEVAYLPIDPRDLGRTYQQVIRINSQSGKGGVAYVLEQDYGVQMPRWMQVDFSPYVQEHAENYESEVSSATINNIFTETYLAPDNKVTIDNYQLDRQANNDRLQAIVISNNTSVSIDGQGKGVLDAFVSGLSGLIKKEITLIDYNEHALPNKLGAENEQSEAIAYVQLSIMGVRYCAAAKSLDIVNASLQAVLNAVMRSGVNINHHSTIKLAAV</sequence>
<keyword evidence="9 10" id="KW-0100">Branched-chain amino acid biosynthesis</keyword>
<gene>
    <name evidence="12" type="primary">leuA-2</name>
    <name evidence="10" type="synonym">leuA</name>
    <name evidence="12" type="ORF">GCM10007916_37800</name>
</gene>
<keyword evidence="7 10" id="KW-0808">Transferase</keyword>
<comment type="pathway">
    <text evidence="2 10">Amino-acid biosynthesis; L-leucine biosynthesis; L-leucine from 3-methyl-2-oxobutanoate: step 1/4.</text>
</comment>
<dbReference type="SMART" id="SM00917">
    <property type="entry name" value="LeuA_dimer"/>
    <property type="match status" value="1"/>
</dbReference>
<dbReference type="InterPro" id="IPR039371">
    <property type="entry name" value="LeuA_N_DRE-TIM"/>
</dbReference>
<dbReference type="PROSITE" id="PS50991">
    <property type="entry name" value="PYR_CT"/>
    <property type="match status" value="1"/>
</dbReference>
<accession>A0ABQ6E6A0</accession>
<feature type="binding site" evidence="10">
    <location>
        <position position="249"/>
    </location>
    <ligand>
        <name>Mg(2+)</name>
        <dbReference type="ChEBI" id="CHEBI:18420"/>
    </ligand>
</feature>
<dbReference type="PROSITE" id="PS00815">
    <property type="entry name" value="AIPM_HOMOCIT_SYNTH_1"/>
    <property type="match status" value="1"/>
</dbReference>
<keyword evidence="5 10" id="KW-0432">Leucine biosynthesis</keyword>
<keyword evidence="13" id="KW-1185">Reference proteome</keyword>
<evidence type="ECO:0000256" key="6">
    <source>
        <dbReference type="ARBA" id="ARBA00022605"/>
    </source>
</evidence>
<dbReference type="Pfam" id="PF08502">
    <property type="entry name" value="LeuA_dimer"/>
    <property type="match status" value="1"/>
</dbReference>
<feature type="domain" description="Pyruvate carboxyltransferase" evidence="11">
    <location>
        <begin position="36"/>
        <end position="310"/>
    </location>
</feature>
<evidence type="ECO:0000256" key="5">
    <source>
        <dbReference type="ARBA" id="ARBA00022430"/>
    </source>
</evidence>
<dbReference type="EMBL" id="BSPQ01000033">
    <property type="protein sequence ID" value="GLS92708.1"/>
    <property type="molecule type" value="Genomic_DNA"/>
</dbReference>
<protein>
    <recommendedName>
        <fullName evidence="4 10">2-isopropylmalate synthase</fullName>
        <ecNumber evidence="4 10">2.3.3.13</ecNumber>
    </recommendedName>
    <alternativeName>
        <fullName evidence="10">Alpha-IPM synthase</fullName>
    </alternativeName>
    <alternativeName>
        <fullName evidence="10">Alpha-isopropylmalate synthase</fullName>
    </alternativeName>
</protein>
<evidence type="ECO:0000256" key="4">
    <source>
        <dbReference type="ARBA" id="ARBA00012973"/>
    </source>
</evidence>
<evidence type="ECO:0000259" key="11">
    <source>
        <dbReference type="PROSITE" id="PS50991"/>
    </source>
</evidence>
<keyword evidence="10" id="KW-0460">Magnesium</keyword>
<keyword evidence="10" id="KW-0963">Cytoplasm</keyword>
<comment type="subunit">
    <text evidence="10">Homodimer.</text>
</comment>
<evidence type="ECO:0000256" key="3">
    <source>
        <dbReference type="ARBA" id="ARBA00009767"/>
    </source>
</evidence>
<dbReference type="InterPro" id="IPR054692">
    <property type="entry name" value="LeuA-like_post-cat"/>
</dbReference>
<dbReference type="HAMAP" id="MF_00572">
    <property type="entry name" value="LeuA_type2"/>
    <property type="match status" value="1"/>
</dbReference>
<comment type="subcellular location">
    <subcellularLocation>
        <location evidence="10">Cytoplasm</location>
    </subcellularLocation>
</comment>
<name>A0ABQ6E6A0_9GAMM</name>
<dbReference type="InterPro" id="IPR000891">
    <property type="entry name" value="PYR_CT"/>
</dbReference>
<feature type="binding site" evidence="10">
    <location>
        <position position="251"/>
    </location>
    <ligand>
        <name>Mg(2+)</name>
        <dbReference type="ChEBI" id="CHEBI:18420"/>
    </ligand>
</feature>
<keyword evidence="8 10" id="KW-0479">Metal-binding</keyword>
<dbReference type="PANTHER" id="PTHR46911">
    <property type="match status" value="1"/>
</dbReference>
<comment type="catalytic activity">
    <reaction evidence="1 10">
        <text>3-methyl-2-oxobutanoate + acetyl-CoA + H2O = (2S)-2-isopropylmalate + CoA + H(+)</text>
        <dbReference type="Rhea" id="RHEA:21524"/>
        <dbReference type="ChEBI" id="CHEBI:1178"/>
        <dbReference type="ChEBI" id="CHEBI:11851"/>
        <dbReference type="ChEBI" id="CHEBI:15377"/>
        <dbReference type="ChEBI" id="CHEBI:15378"/>
        <dbReference type="ChEBI" id="CHEBI:57287"/>
        <dbReference type="ChEBI" id="CHEBI:57288"/>
        <dbReference type="EC" id="2.3.3.13"/>
    </reaction>
</comment>
<organism evidence="12 13">
    <name type="scientific">Psychromonas marina</name>
    <dbReference type="NCBI Taxonomy" id="88364"/>
    <lineage>
        <taxon>Bacteria</taxon>
        <taxon>Pseudomonadati</taxon>
        <taxon>Pseudomonadota</taxon>
        <taxon>Gammaproteobacteria</taxon>
        <taxon>Alteromonadales</taxon>
        <taxon>Psychromonadaceae</taxon>
        <taxon>Psychromonas</taxon>
    </lineage>
</organism>
<dbReference type="SUPFAM" id="SSF110921">
    <property type="entry name" value="2-isopropylmalate synthase LeuA, allosteric (dimerisation) domain"/>
    <property type="match status" value="1"/>
</dbReference>
<evidence type="ECO:0000256" key="10">
    <source>
        <dbReference type="HAMAP-Rule" id="MF_00572"/>
    </source>
</evidence>